<dbReference type="InterPro" id="IPR050570">
    <property type="entry name" value="Cell_wall_metabolism_enzyme"/>
</dbReference>
<dbReference type="SUPFAM" id="SSF53955">
    <property type="entry name" value="Lysozyme-like"/>
    <property type="match status" value="1"/>
</dbReference>
<reference evidence="5 6" key="1">
    <citation type="submission" date="2023-03" db="EMBL/GenBank/DDBJ databases">
        <title>Bacillus Genome Sequencing.</title>
        <authorList>
            <person name="Dunlap C."/>
        </authorList>
    </citation>
    <scope>NUCLEOTIDE SEQUENCE [LARGE SCALE GENOMIC DNA]</scope>
    <source>
        <strain evidence="5 6">B-4107</strain>
    </source>
</reference>
<dbReference type="Proteomes" id="UP001341820">
    <property type="component" value="Unassembled WGS sequence"/>
</dbReference>
<evidence type="ECO:0000256" key="2">
    <source>
        <dbReference type="SAM" id="MobiDB-lite"/>
    </source>
</evidence>
<dbReference type="Pfam" id="PF13702">
    <property type="entry name" value="Lysozyme_like"/>
    <property type="match status" value="1"/>
</dbReference>
<dbReference type="InterPro" id="IPR016047">
    <property type="entry name" value="M23ase_b-sheet_dom"/>
</dbReference>
<dbReference type="CDD" id="cd12797">
    <property type="entry name" value="M23_peptidase"/>
    <property type="match status" value="1"/>
</dbReference>
<dbReference type="Gene3D" id="1.10.530.10">
    <property type="match status" value="1"/>
</dbReference>
<organism evidence="5 6">
    <name type="scientific">Shouchella miscanthi</name>
    <dbReference type="NCBI Taxonomy" id="2598861"/>
    <lineage>
        <taxon>Bacteria</taxon>
        <taxon>Bacillati</taxon>
        <taxon>Bacillota</taxon>
        <taxon>Bacilli</taxon>
        <taxon>Bacillales</taxon>
        <taxon>Bacillaceae</taxon>
        <taxon>Shouchella</taxon>
    </lineage>
</organism>
<comment type="caution">
    <text evidence="5">The sequence shown here is derived from an EMBL/GenBank/DDBJ whole genome shotgun (WGS) entry which is preliminary data.</text>
</comment>
<dbReference type="InterPro" id="IPR011055">
    <property type="entry name" value="Dup_hybrid_motif"/>
</dbReference>
<feature type="domain" description="M23ase beta-sheet core" evidence="3">
    <location>
        <begin position="236"/>
        <end position="319"/>
    </location>
</feature>
<keyword evidence="1" id="KW-0732">Signal</keyword>
<dbReference type="RefSeq" id="WP_328236990.1">
    <property type="nucleotide sequence ID" value="NZ_JAROAS010000015.1"/>
</dbReference>
<feature type="region of interest" description="Disordered" evidence="2">
    <location>
        <begin position="300"/>
        <end position="319"/>
    </location>
</feature>
<dbReference type="InterPro" id="IPR047194">
    <property type="entry name" value="CwlT-like_lysozyme"/>
</dbReference>
<dbReference type="EMBL" id="JAROAS010000015">
    <property type="protein sequence ID" value="MED4128199.1"/>
    <property type="molecule type" value="Genomic_DNA"/>
</dbReference>
<dbReference type="SUPFAM" id="SSF51261">
    <property type="entry name" value="Duplicated hybrid motif"/>
    <property type="match status" value="1"/>
</dbReference>
<evidence type="ECO:0000313" key="5">
    <source>
        <dbReference type="EMBL" id="MED4128199.1"/>
    </source>
</evidence>
<accession>A0ABU6NKE2</accession>
<dbReference type="Gene3D" id="2.70.70.10">
    <property type="entry name" value="Glucose Permease (Domain IIA)"/>
    <property type="match status" value="1"/>
</dbReference>
<gene>
    <name evidence="5" type="ORF">P5F74_08680</name>
</gene>
<evidence type="ECO:0000256" key="1">
    <source>
        <dbReference type="ARBA" id="ARBA00022729"/>
    </source>
</evidence>
<evidence type="ECO:0000313" key="6">
    <source>
        <dbReference type="Proteomes" id="UP001341820"/>
    </source>
</evidence>
<dbReference type="PANTHER" id="PTHR21666">
    <property type="entry name" value="PEPTIDASE-RELATED"/>
    <property type="match status" value="1"/>
</dbReference>
<sequence length="319" mass="34680">MKSGFILGGALTVFLLFAVMLTVPVYVIVSTFASGGEGNSIVLVPADGTARVAPEVERYRDYFEKYAEENGIGEYVEILMAMTMQESGGRLADVMQSSESLGLPVNTITDPEQSIAQGVSFFSGILEQADGDLLLALQAYNMGGGFINYAHEHNNGEYSQELAQSFSDYQKDKLGWSVYGDPNYVDNVMRYVDGFEEEEVEYVVGDADWALPLLDIRITSEKGWRTHPVTGEPDTYHGGLDFACSPSDDILSVQKGEVIEAVHSNIGYGNYVTVKHADDEYSRYAHLSSLRVSIGDSVSQGESLGKCGTTGSSTGNHLH</sequence>
<dbReference type="InterPro" id="IPR023346">
    <property type="entry name" value="Lysozyme-like_dom_sf"/>
</dbReference>
<evidence type="ECO:0000259" key="3">
    <source>
        <dbReference type="Pfam" id="PF01551"/>
    </source>
</evidence>
<feature type="domain" description="CwlT-like lysozyme" evidence="4">
    <location>
        <begin position="55"/>
        <end position="181"/>
    </location>
</feature>
<dbReference type="CDD" id="cd16891">
    <property type="entry name" value="CwlT-like"/>
    <property type="match status" value="1"/>
</dbReference>
<proteinExistence type="predicted"/>
<dbReference type="Pfam" id="PF01551">
    <property type="entry name" value="Peptidase_M23"/>
    <property type="match status" value="1"/>
</dbReference>
<evidence type="ECO:0000259" key="4">
    <source>
        <dbReference type="Pfam" id="PF13702"/>
    </source>
</evidence>
<feature type="compositionally biased region" description="Polar residues" evidence="2">
    <location>
        <begin position="309"/>
        <end position="319"/>
    </location>
</feature>
<name>A0ABU6NKE2_9BACI</name>
<protein>
    <submittedName>
        <fullName evidence="5">Lysozyme family protein</fullName>
    </submittedName>
</protein>
<dbReference type="PANTHER" id="PTHR21666:SF289">
    <property type="entry name" value="L-ALA--D-GLU ENDOPEPTIDASE"/>
    <property type="match status" value="1"/>
</dbReference>
<keyword evidence="6" id="KW-1185">Reference proteome</keyword>